<keyword evidence="1" id="KW-0472">Membrane</keyword>
<evidence type="ECO:0000256" key="1">
    <source>
        <dbReference type="SAM" id="Phobius"/>
    </source>
</evidence>
<accession>A0A2I3CEX9</accession>
<protein>
    <submittedName>
        <fullName evidence="2">Uncharacterized protein</fullName>
    </submittedName>
</protein>
<proteinExistence type="predicted"/>
<gene>
    <name evidence="2" type="ORF">N646_2687</name>
</gene>
<feature type="transmembrane region" description="Helical" evidence="1">
    <location>
        <begin position="7"/>
        <end position="32"/>
    </location>
</feature>
<dbReference type="KEGG" id="vag:N646_2687"/>
<name>A0A2I3CEX9_VIBAX</name>
<evidence type="ECO:0000313" key="2">
    <source>
        <dbReference type="EMBL" id="AGV18499.1"/>
    </source>
</evidence>
<sequence>MKGYYRFIGYCCHVNASLFLGYYAVSLVFLYIDMLIGAPT</sequence>
<dbReference type="AlphaFoldDB" id="A0A2I3CEX9"/>
<keyword evidence="1" id="KW-1133">Transmembrane helix</keyword>
<dbReference type="EMBL" id="CP006718">
    <property type="protein sequence ID" value="AGV18499.1"/>
    <property type="molecule type" value="Genomic_DNA"/>
</dbReference>
<dbReference type="HOGENOM" id="CLU_3298287_0_0_6"/>
<organism evidence="2 3">
    <name type="scientific">Vibrio alginolyticus (strain ATCC 17749 / DSM 2171 / NBRC 15630 / NCIMB 1903 / NCTC 12160 / XII-53)</name>
    <dbReference type="NCBI Taxonomy" id="1219076"/>
    <lineage>
        <taxon>Bacteria</taxon>
        <taxon>Pseudomonadati</taxon>
        <taxon>Pseudomonadota</taxon>
        <taxon>Gammaproteobacteria</taxon>
        <taxon>Vibrionales</taxon>
        <taxon>Vibrionaceae</taxon>
        <taxon>Vibrio</taxon>
    </lineage>
</organism>
<keyword evidence="1" id="KW-0812">Transmembrane</keyword>
<dbReference type="Proteomes" id="UP000016714">
    <property type="component" value="Chromosome 1"/>
</dbReference>
<reference evidence="2 3" key="1">
    <citation type="journal article" date="2015" name="Genome Announc.">
        <title>Complete genome sequence of Vibrio alginolyticus ATCC 17749.</title>
        <authorList>
            <person name="Liu X.F."/>
            <person name="Cao Y."/>
            <person name="Zhang H.L."/>
            <person name="Chen Y.J."/>
            <person name="Hu C.J."/>
        </authorList>
    </citation>
    <scope>NUCLEOTIDE SEQUENCE [LARGE SCALE GENOMIC DNA]</scope>
    <source>
        <strain evidence="3">ATCC 17749 / DSM 2171 / NBRC 15630 / NCIMB 1903 / NCTC 12160 / XII-53</strain>
    </source>
</reference>
<evidence type="ECO:0000313" key="3">
    <source>
        <dbReference type="Proteomes" id="UP000016714"/>
    </source>
</evidence>